<sequence>MTEQELEELANELPENPNKKQPAAEPDGYVDDFGRTSDLPMEGFAYNAVKDAGTKLGQWWEGGKAGYAEWQRAGESTNQVLTDPNATDEQKEQAVDYNKKAAAGFTYETMRPASYAAGVFKASLSLPALINDAGDIVKEEVSKGGANAYAPNVMGAVAAKFSGVETVKEAVQDPAAFGDKLYKQPITTTMEVLPAALTGMIAYKGARGLARGEKPTGKLKPEELELLANELPDMPETRQTPDGDMANRVREAIFGQESGGDPTAYNADGEAFGKYQFQQGTWDGAAKLAGREDLVGEKPNTVSERDQDAVATAYIQKLLDNGDGDPKYVAAAWYAGEGAAAKYKETGRLSTASEGDYPSVAEYVDQVTSKLGEIPEGKTYERYTAKEEEPSVVRDVDRGIDDAEVSDMQKQLKNDWESSIYEDIDNIERDKTARTLADEIGVNENKYYSDAVAETKNKIEEAVQGRVKAEESPFFQSKLNKRMEEVRQEVEAELSSDPVYKASDSLTFDLQMFAGKVKNAKEVAEEYLSDKLTDAERYFVDTVAEQHGFSSGHELAKKIKSNKLKDEEIQTRLEYANEQFKKESLGDKSSIETDAEVSESKIKSTAAEASALREIANGSHRENARDKKVAAYVARFKDAEANLLADIQRAKDKAKYDARYANKIQDLQGKLSELKKQHSEEIKQIKNDAKYSARWYETEASTKNANLKEQLKHDTAMAKEFLRSETASQKIARQSEIGVKAAIEHAKTTLADKAINDAIAYSKYMKQARYAARQSEKAYRAGKYEEAAKWKNSEMLNHAMALEAMNNSKAVAKQETYIKKVVSKKKLLFKTDENFNQAGALLDRFELGRKDYSPENKTETLSKWADRMDEMLGTVNIPDWIFDESIRKNYKDLTMSELKDLTDALKNIQKVANQEKTSIAVKKGASLDEMKLEQLKEMENLKTVYNPKVHPKILDRLKDSTTNYLHQLQTMSTIIGRLQGWKTFGPLEEFWIKPVHERANLESKRIEVFKKEIENIWSPYSSKERKAMANNEIYYDEIDTSITKMDLLGLAFNIGNDGNRTKLMSTRPVGFSAKVPWNEKTAMDLLSNNLTEKDWTLVQKTWDMVNSIWPDLSKFHAEMTGFEPGKVEATPFDIKLPNGKIVHMEGGYYPLKQDARASLLAAERAAADSELYKEQMPTWKATTNQGATKQRTQAEYAIDLNPSVMTKHIIDVVHDLHFRDLVADYRRMLNNKDFQEAIRNKLGADGPKIFKDYIANIANGEAYRDVGMMGTEKLVNYFRKSATKAAIAYRVGVITQNAANIVLYPKAIEGFGVTDAAIGLINHGLMNYIPKAAFNWKAAQAVRDEVHGLSAFMRDRRLSPDFSLKDVQSNMFGDNNPLTDFGLSLLSASDDLFAVPMWKQAYEKQLAKTGDSKQSAYYADSLIKAVNGSGRKYDVSPIIRSSNVANKVFTSFYGFMNVEFNRWVRESGIAAQDIKNVPRFIGFAASRMVAFTVLSELLAGKGPEDKDNPVSYWAGKVAAYPLQLVPMVRDIAPLVINSVLGVQTYGYNPPIAFTVYDNIDKATTKTMSYINDTGKTTGQDVAESYAKVAAYSTGYPDQFNAWFFNLYDYFNNRMEPEVKDLMKRRPSKERGHEGLINELKKGDAVGVKEAKTNGEISQSEYDRLIKYQKLSPIEKKLDGANAEKSLKIYKDATDEEKQQIKAKVSQKVKGAMNGLTPKEQEELKNKAAILK</sequence>
<reference evidence="3" key="1">
    <citation type="submission" date="2024-05" db="EMBL/GenBank/DDBJ databases">
        <title>Isolation and characterization of Sporomusa carbonis sp. nov., a carboxydotrophic hydrogenogen in the genus of Sporomusa isolated from a charcoal burning pile.</title>
        <authorList>
            <person name="Boeer T."/>
            <person name="Rosenbaum F."/>
            <person name="Eysell L."/>
            <person name="Mueller V."/>
            <person name="Daniel R."/>
            <person name="Poehlein A."/>
        </authorList>
    </citation>
    <scope>NUCLEOTIDE SEQUENCE [LARGE SCALE GENOMIC DNA]</scope>
    <source>
        <strain evidence="3">DSM 10669</strain>
    </source>
</reference>
<feature type="region of interest" description="Disordered" evidence="2">
    <location>
        <begin position="1711"/>
        <end position="1731"/>
    </location>
</feature>
<dbReference type="EMBL" id="CP155573">
    <property type="protein sequence ID" value="XFO65574.1"/>
    <property type="molecule type" value="Genomic_DNA"/>
</dbReference>
<organism evidence="3 4">
    <name type="scientific">Sporomusa silvacetica DSM 10669</name>
    <dbReference type="NCBI Taxonomy" id="1123289"/>
    <lineage>
        <taxon>Bacteria</taxon>
        <taxon>Bacillati</taxon>
        <taxon>Bacillota</taxon>
        <taxon>Negativicutes</taxon>
        <taxon>Selenomonadales</taxon>
        <taxon>Sporomusaceae</taxon>
        <taxon>Sporomusa</taxon>
    </lineage>
</organism>
<dbReference type="Proteomes" id="UP000216752">
    <property type="component" value="Chromosome"/>
</dbReference>
<name>A0ABZ3IIS2_9FIRM</name>
<evidence type="ECO:0000313" key="4">
    <source>
        <dbReference type="Proteomes" id="UP000216752"/>
    </source>
</evidence>
<feature type="compositionally biased region" description="Acidic residues" evidence="2">
    <location>
        <begin position="1"/>
        <end position="10"/>
    </location>
</feature>
<feature type="coiled-coil region" evidence="1">
    <location>
        <begin position="633"/>
        <end position="684"/>
    </location>
</feature>
<protein>
    <recommendedName>
        <fullName evidence="5">Transglycosylase SLT domain protein</fullName>
    </recommendedName>
</protein>
<evidence type="ECO:0008006" key="5">
    <source>
        <dbReference type="Google" id="ProtNLM"/>
    </source>
</evidence>
<proteinExistence type="predicted"/>
<evidence type="ECO:0000313" key="3">
    <source>
        <dbReference type="EMBL" id="XFO65574.1"/>
    </source>
</evidence>
<accession>A0ABZ3IIS2</accession>
<gene>
    <name evidence="3" type="ORF">SPSIL_017140</name>
</gene>
<evidence type="ECO:0000256" key="2">
    <source>
        <dbReference type="SAM" id="MobiDB-lite"/>
    </source>
</evidence>
<keyword evidence="4" id="KW-1185">Reference proteome</keyword>
<dbReference type="Gene3D" id="1.10.530.10">
    <property type="match status" value="1"/>
</dbReference>
<evidence type="ECO:0000256" key="1">
    <source>
        <dbReference type="SAM" id="Coils"/>
    </source>
</evidence>
<dbReference type="SUPFAM" id="SSF53955">
    <property type="entry name" value="Lysozyme-like"/>
    <property type="match status" value="1"/>
</dbReference>
<dbReference type="CDD" id="cd00254">
    <property type="entry name" value="LT-like"/>
    <property type="match status" value="1"/>
</dbReference>
<dbReference type="InterPro" id="IPR023346">
    <property type="entry name" value="Lysozyme-like_dom_sf"/>
</dbReference>
<keyword evidence="1" id="KW-0175">Coiled coil</keyword>
<dbReference type="RefSeq" id="WP_094604953.1">
    <property type="nucleotide sequence ID" value="NZ_CP155573.1"/>
</dbReference>
<feature type="region of interest" description="Disordered" evidence="2">
    <location>
        <begin position="1"/>
        <end position="34"/>
    </location>
</feature>